<proteinExistence type="predicted"/>
<organism evidence="1 2">
    <name type="scientific">Brassica cretica</name>
    <name type="common">Mustard</name>
    <dbReference type="NCBI Taxonomy" id="69181"/>
    <lineage>
        <taxon>Eukaryota</taxon>
        <taxon>Viridiplantae</taxon>
        <taxon>Streptophyta</taxon>
        <taxon>Embryophyta</taxon>
        <taxon>Tracheophyta</taxon>
        <taxon>Spermatophyta</taxon>
        <taxon>Magnoliopsida</taxon>
        <taxon>eudicotyledons</taxon>
        <taxon>Gunneridae</taxon>
        <taxon>Pentapetalae</taxon>
        <taxon>rosids</taxon>
        <taxon>malvids</taxon>
        <taxon>Brassicales</taxon>
        <taxon>Brassicaceae</taxon>
        <taxon>Brassiceae</taxon>
        <taxon>Brassica</taxon>
    </lineage>
</organism>
<evidence type="ECO:0000313" key="1">
    <source>
        <dbReference type="EMBL" id="KAF3593683.1"/>
    </source>
</evidence>
<comment type="caution">
    <text evidence="1">The sequence shown here is derived from an EMBL/GenBank/DDBJ whole genome shotgun (WGS) entry which is preliminary data.</text>
</comment>
<dbReference type="EMBL" id="QGKV02000299">
    <property type="protein sequence ID" value="KAF3593683.1"/>
    <property type="molecule type" value="Genomic_DNA"/>
</dbReference>
<evidence type="ECO:0000313" key="2">
    <source>
        <dbReference type="Proteomes" id="UP000266723"/>
    </source>
</evidence>
<reference evidence="1 2" key="1">
    <citation type="journal article" date="2020" name="BMC Genomics">
        <title>Intraspecific diversification of the crop wild relative Brassica cretica Lam. using demographic model selection.</title>
        <authorList>
            <person name="Kioukis A."/>
            <person name="Michalopoulou V.A."/>
            <person name="Briers L."/>
            <person name="Pirintsos S."/>
            <person name="Studholme D.J."/>
            <person name="Pavlidis P."/>
            <person name="Sarris P.F."/>
        </authorList>
    </citation>
    <scope>NUCLEOTIDE SEQUENCE [LARGE SCALE GENOMIC DNA]</scope>
    <source>
        <strain evidence="2">cv. PFS-1207/04</strain>
    </source>
</reference>
<name>A0ABQ7E8Z1_BRACR</name>
<dbReference type="Proteomes" id="UP000266723">
    <property type="component" value="Unassembled WGS sequence"/>
</dbReference>
<sequence length="301" mass="34075">MRSGVFLGRAEAAAEADAEVLKLCKADKQVLAGHLSYWCDPEGEDVHDCSMQKTIMLKDGRYSHWKVSMKLLVRGINDVVWIAVKTGWEEPTIFTAEGKKPKPKEPRQGVVQEVVQEVVRRMRQDMMHLVCNQAWGEVVTFWSKECISRGGEEHGDGRLDVDGAYLVGEKSIFMYEDEDGASLVGEIGISSVKVSSVCQRVNQEACGVVKTMWTQDAELAWDKLEEQVYTVEKRQEINLGSKFMPLGISAFQEKESVLIDMEVVHIYVPWRLGFQERGDHYKRAMKSCVFHKTLAIIIEEG</sequence>
<protein>
    <submittedName>
        <fullName evidence="1">Uncharacterized protein</fullName>
    </submittedName>
</protein>
<accession>A0ABQ7E8Z1</accession>
<keyword evidence="2" id="KW-1185">Reference proteome</keyword>
<gene>
    <name evidence="1" type="ORF">DY000_02026124</name>
</gene>